<reference evidence="1" key="1">
    <citation type="submission" date="2023-04" db="EMBL/GenBank/DDBJ databases">
        <title>Draft Genome sequencing of Naganishia species isolated from polar environments using Oxford Nanopore Technology.</title>
        <authorList>
            <person name="Leo P."/>
            <person name="Venkateswaran K."/>
        </authorList>
    </citation>
    <scope>NUCLEOTIDE SEQUENCE</scope>
    <source>
        <strain evidence="1">DBVPG 5303</strain>
    </source>
</reference>
<keyword evidence="2" id="KW-1185">Reference proteome</keyword>
<evidence type="ECO:0000313" key="2">
    <source>
        <dbReference type="Proteomes" id="UP001234202"/>
    </source>
</evidence>
<sequence>MSQPSQPPTPTSATFPLGADSKTSQDAIPGDELKLPEEYSASRPEYVLDSSFWDFVDLDGVQGGRPCQSVFSNNVQASDFDTLNGPAPFSPFDAPGSFEFIQSPGFLEWYQSELEAGVSLHYLLPYSPVSKATRSLNVILSDNFFASPSPVPVPDVQPLSQDDIANLLRLLQDAQDAERATNSSLHSVGTVDPVQIFGKCRNDRGDDQSPDAVVVHPRTNIRLDNRDINNISRSLCSSDDIPLAANADSSDDDDDELCADDITRYYWVRGDVKFLIARGGRSAYHTVEDLGERYSGVRKAVWTFWKRKNRGRVNSKKVLEHLRYKGHAGFFSQAM</sequence>
<dbReference type="EMBL" id="JASBWV010000022">
    <property type="protein sequence ID" value="KAJ9119915.1"/>
    <property type="molecule type" value="Genomic_DNA"/>
</dbReference>
<comment type="caution">
    <text evidence="1">The sequence shown here is derived from an EMBL/GenBank/DDBJ whole genome shotgun (WGS) entry which is preliminary data.</text>
</comment>
<organism evidence="1 2">
    <name type="scientific">Naganishia onofrii</name>
    <dbReference type="NCBI Taxonomy" id="1851511"/>
    <lineage>
        <taxon>Eukaryota</taxon>
        <taxon>Fungi</taxon>
        <taxon>Dikarya</taxon>
        <taxon>Basidiomycota</taxon>
        <taxon>Agaricomycotina</taxon>
        <taxon>Tremellomycetes</taxon>
        <taxon>Filobasidiales</taxon>
        <taxon>Filobasidiaceae</taxon>
        <taxon>Naganishia</taxon>
    </lineage>
</organism>
<protein>
    <submittedName>
        <fullName evidence="1">Uncharacterized protein</fullName>
    </submittedName>
</protein>
<name>A0ACC2X8I6_9TREE</name>
<dbReference type="Proteomes" id="UP001234202">
    <property type="component" value="Unassembled WGS sequence"/>
</dbReference>
<accession>A0ACC2X8I6</accession>
<evidence type="ECO:0000313" key="1">
    <source>
        <dbReference type="EMBL" id="KAJ9119915.1"/>
    </source>
</evidence>
<gene>
    <name evidence="1" type="ORF">QFC24_005398</name>
</gene>
<proteinExistence type="predicted"/>